<dbReference type="PROSITE" id="PS50931">
    <property type="entry name" value="HTH_LYSR"/>
    <property type="match status" value="1"/>
</dbReference>
<organism evidence="6 7">
    <name type="scientific">Paenibacillus auburnensis</name>
    <dbReference type="NCBI Taxonomy" id="2905649"/>
    <lineage>
        <taxon>Bacteria</taxon>
        <taxon>Bacillati</taxon>
        <taxon>Bacillota</taxon>
        <taxon>Bacilli</taxon>
        <taxon>Bacillales</taxon>
        <taxon>Paenibacillaceae</taxon>
        <taxon>Paenibacillus</taxon>
    </lineage>
</organism>
<reference evidence="6" key="1">
    <citation type="submission" date="2022-01" db="EMBL/GenBank/DDBJ databases">
        <authorList>
            <person name="Criscuolo A."/>
        </authorList>
    </citation>
    <scope>NUCLEOTIDE SEQUENCE</scope>
    <source>
        <strain evidence="6">CIP111892</strain>
    </source>
</reference>
<accession>A0ABM9CE19</accession>
<dbReference type="PANTHER" id="PTHR30419:SF24">
    <property type="entry name" value="HTH-TYPE TRANSCRIPTIONAL REGULATOR CZCR"/>
    <property type="match status" value="1"/>
</dbReference>
<dbReference type="Proteomes" id="UP000838324">
    <property type="component" value="Unassembled WGS sequence"/>
</dbReference>
<dbReference type="Gene3D" id="1.10.10.10">
    <property type="entry name" value="Winged helix-like DNA-binding domain superfamily/Winged helix DNA-binding domain"/>
    <property type="match status" value="1"/>
</dbReference>
<comment type="caution">
    <text evidence="6">The sequence shown here is derived from an EMBL/GenBank/DDBJ whole genome shotgun (WGS) entry which is preliminary data.</text>
</comment>
<dbReference type="InterPro" id="IPR000847">
    <property type="entry name" value="LysR_HTH_N"/>
</dbReference>
<sequence>MNYNHEGHTKSDMNNNQIRLFVKIAETGSFTKAGLELNMTQPAVSRAISALETEMDVKLLLRDRRSGLMLTEVGKRVLILFREILSGFNKVEQEISAEKGLEKGLIRIGAFPVAAAYFVPKMIRSIKNRYPGIEISVHEGSVAEVKEWLETRQIDVGLIIPPHEEFETLPLFREKLYAVLPGGHPLGQHQVIDVKDLEHEPMMICRAGYEPPVLDLFERAGSELNVKYVVNSYNTALNMIQEGLAVGVLSQLSLLAPPDDVIIRELSPDAYRDVHLAVHSLEEASIAVRLLIDTALELFTEAGNLSPAANTVKE</sequence>
<dbReference type="SUPFAM" id="SSF46785">
    <property type="entry name" value="Winged helix' DNA-binding domain"/>
    <property type="match status" value="1"/>
</dbReference>
<dbReference type="InterPro" id="IPR005119">
    <property type="entry name" value="LysR_subst-bd"/>
</dbReference>
<evidence type="ECO:0000313" key="6">
    <source>
        <dbReference type="EMBL" id="CAH1210252.1"/>
    </source>
</evidence>
<name>A0ABM9CE19_9BACL</name>
<dbReference type="Gene3D" id="3.40.190.290">
    <property type="match status" value="1"/>
</dbReference>
<keyword evidence="7" id="KW-1185">Reference proteome</keyword>
<dbReference type="PANTHER" id="PTHR30419">
    <property type="entry name" value="HTH-TYPE TRANSCRIPTIONAL REGULATOR YBHD"/>
    <property type="match status" value="1"/>
</dbReference>
<dbReference type="PRINTS" id="PR00039">
    <property type="entry name" value="HTHLYSR"/>
</dbReference>
<evidence type="ECO:0000259" key="5">
    <source>
        <dbReference type="PROSITE" id="PS50931"/>
    </source>
</evidence>
<evidence type="ECO:0000256" key="3">
    <source>
        <dbReference type="ARBA" id="ARBA00023125"/>
    </source>
</evidence>
<dbReference type="CDD" id="cd05466">
    <property type="entry name" value="PBP2_LTTR_substrate"/>
    <property type="match status" value="1"/>
</dbReference>
<keyword evidence="3" id="KW-0238">DNA-binding</keyword>
<keyword evidence="4" id="KW-0804">Transcription</keyword>
<evidence type="ECO:0000256" key="2">
    <source>
        <dbReference type="ARBA" id="ARBA00023015"/>
    </source>
</evidence>
<dbReference type="Pfam" id="PF00126">
    <property type="entry name" value="HTH_1"/>
    <property type="match status" value="1"/>
</dbReference>
<dbReference type="EMBL" id="CAKMMG010000004">
    <property type="protein sequence ID" value="CAH1210252.1"/>
    <property type="molecule type" value="Genomic_DNA"/>
</dbReference>
<dbReference type="InterPro" id="IPR050950">
    <property type="entry name" value="HTH-type_LysR_regulators"/>
</dbReference>
<comment type="similarity">
    <text evidence="1">Belongs to the LysR transcriptional regulatory family.</text>
</comment>
<dbReference type="InterPro" id="IPR036388">
    <property type="entry name" value="WH-like_DNA-bd_sf"/>
</dbReference>
<dbReference type="InterPro" id="IPR036390">
    <property type="entry name" value="WH_DNA-bd_sf"/>
</dbReference>
<gene>
    <name evidence="6" type="primary">hdfR_2</name>
    <name evidence="6" type="ORF">PAECIP111892_03442</name>
</gene>
<protein>
    <submittedName>
        <fullName evidence="6">HTH-type transcriptional regulator HdfR</fullName>
    </submittedName>
</protein>
<dbReference type="SUPFAM" id="SSF53850">
    <property type="entry name" value="Periplasmic binding protein-like II"/>
    <property type="match status" value="1"/>
</dbReference>
<keyword evidence="2" id="KW-0805">Transcription regulation</keyword>
<evidence type="ECO:0000256" key="1">
    <source>
        <dbReference type="ARBA" id="ARBA00009437"/>
    </source>
</evidence>
<evidence type="ECO:0000256" key="4">
    <source>
        <dbReference type="ARBA" id="ARBA00023163"/>
    </source>
</evidence>
<dbReference type="Pfam" id="PF03466">
    <property type="entry name" value="LysR_substrate"/>
    <property type="match status" value="1"/>
</dbReference>
<evidence type="ECO:0000313" key="7">
    <source>
        <dbReference type="Proteomes" id="UP000838324"/>
    </source>
</evidence>
<proteinExistence type="inferred from homology"/>
<feature type="domain" description="HTH lysR-type" evidence="5">
    <location>
        <begin position="13"/>
        <end position="71"/>
    </location>
</feature>